<dbReference type="Pfam" id="PF01619">
    <property type="entry name" value="Pro_dh"/>
    <property type="match status" value="1"/>
</dbReference>
<dbReference type="Pfam" id="PF00171">
    <property type="entry name" value="Aldedh"/>
    <property type="match status" value="1"/>
</dbReference>
<dbReference type="InterPro" id="IPR024089">
    <property type="entry name" value="PRODH_PutA_dom_I/II"/>
</dbReference>
<dbReference type="PROSITE" id="PS00070">
    <property type="entry name" value="ALDEHYDE_DEHYDR_CYS"/>
    <property type="match status" value="1"/>
</dbReference>
<dbReference type="Gene3D" id="1.20.5.460">
    <property type="entry name" value="Single helix bin"/>
    <property type="match status" value="1"/>
</dbReference>
<dbReference type="CDD" id="cd07125">
    <property type="entry name" value="ALDH_PutA-P5CDH"/>
    <property type="match status" value="1"/>
</dbReference>
<evidence type="ECO:0000259" key="6">
    <source>
        <dbReference type="Pfam" id="PF00171"/>
    </source>
</evidence>
<comment type="cofactor">
    <cofactor evidence="5">
        <name>FAD</name>
        <dbReference type="ChEBI" id="CHEBI:57692"/>
    </cofactor>
</comment>
<keyword evidence="5" id="KW-0678">Repressor</keyword>
<comment type="function">
    <text evidence="5">Oxidizes proline to glutamate for use as a carbon and nitrogen source.</text>
</comment>
<evidence type="ECO:0000313" key="10">
    <source>
        <dbReference type="Proteomes" id="UP001524570"/>
    </source>
</evidence>
<evidence type="ECO:0000256" key="5">
    <source>
        <dbReference type="PIRNR" id="PIRNR000197"/>
    </source>
</evidence>
<keyword evidence="5" id="KW-0642">Proline metabolism</keyword>
<dbReference type="GO" id="GO:0003842">
    <property type="term" value="F:L-glutamate gamma-semialdehyde dehydrogenase activity"/>
    <property type="evidence" value="ECO:0007669"/>
    <property type="project" value="UniProtKB-EC"/>
</dbReference>
<dbReference type="Proteomes" id="UP001524570">
    <property type="component" value="Unassembled WGS sequence"/>
</dbReference>
<dbReference type="SUPFAM" id="SSF51730">
    <property type="entry name" value="FAD-linked oxidoreductase"/>
    <property type="match status" value="1"/>
</dbReference>
<evidence type="ECO:0000259" key="8">
    <source>
        <dbReference type="Pfam" id="PF14850"/>
    </source>
</evidence>
<dbReference type="PIRSF" id="PIRSF000197">
    <property type="entry name" value="Bifunct_PutA"/>
    <property type="match status" value="1"/>
</dbReference>
<proteinExistence type="inferred from homology"/>
<dbReference type="InterPro" id="IPR050485">
    <property type="entry name" value="Proline_metab_enzyme"/>
</dbReference>
<keyword evidence="10" id="KW-1185">Reference proteome</keyword>
<dbReference type="InterPro" id="IPR016163">
    <property type="entry name" value="Ald_DH_C"/>
</dbReference>
<dbReference type="EC" id="1.2.1.88" evidence="5"/>
<organism evidence="9 10">
    <name type="scientific">Methylomonas rosea</name>
    <dbReference type="NCBI Taxonomy" id="2952227"/>
    <lineage>
        <taxon>Bacteria</taxon>
        <taxon>Pseudomonadati</taxon>
        <taxon>Pseudomonadota</taxon>
        <taxon>Gammaproteobacteria</taxon>
        <taxon>Methylococcales</taxon>
        <taxon>Methylococcaceae</taxon>
        <taxon>Methylomonas</taxon>
    </lineage>
</organism>
<feature type="domain" description="Aldehyde dehydrogenase" evidence="6">
    <location>
        <begin position="588"/>
        <end position="1048"/>
    </location>
</feature>
<dbReference type="Gene3D" id="3.20.20.220">
    <property type="match status" value="1"/>
</dbReference>
<dbReference type="PANTHER" id="PTHR42862:SF1">
    <property type="entry name" value="DELTA-1-PYRROLINE-5-CARBOXYLATE DEHYDROGENASE 2, ISOFORM A-RELATED"/>
    <property type="match status" value="1"/>
</dbReference>
<evidence type="ECO:0000313" key="9">
    <source>
        <dbReference type="EMBL" id="MCQ8116485.1"/>
    </source>
</evidence>
<dbReference type="Pfam" id="PF14850">
    <property type="entry name" value="Pro_dh-DNA_bdg"/>
    <property type="match status" value="1"/>
</dbReference>
<dbReference type="RefSeq" id="WP_256605731.1">
    <property type="nucleotide sequence ID" value="NZ_JANIBL010000007.1"/>
</dbReference>
<evidence type="ECO:0000259" key="7">
    <source>
        <dbReference type="Pfam" id="PF01619"/>
    </source>
</evidence>
<comment type="pathway">
    <text evidence="5">Amino-acid degradation; L-proline degradation into L-glutamate; L-glutamate from L-proline: step 1/2.</text>
</comment>
<dbReference type="PANTHER" id="PTHR42862">
    <property type="entry name" value="DELTA-1-PYRROLINE-5-CARBOXYLATE DEHYDROGENASE 1, ISOFORM A-RELATED"/>
    <property type="match status" value="1"/>
</dbReference>
<dbReference type="NCBIfam" id="NF008869">
    <property type="entry name" value="PRK11904.1"/>
    <property type="match status" value="1"/>
</dbReference>
<evidence type="ECO:0000256" key="3">
    <source>
        <dbReference type="ARBA" id="ARBA00023027"/>
    </source>
</evidence>
<name>A0ABT1TNX9_9GAMM</name>
<dbReference type="SUPFAM" id="SSF53720">
    <property type="entry name" value="ALDH-like"/>
    <property type="match status" value="1"/>
</dbReference>
<dbReference type="NCBIfam" id="TIGR01238">
    <property type="entry name" value="D1pyr5carbox3"/>
    <property type="match status" value="1"/>
</dbReference>
<dbReference type="InterPro" id="IPR024082">
    <property type="entry name" value="PRODH_PutA_dom_II"/>
</dbReference>
<evidence type="ECO:0000256" key="2">
    <source>
        <dbReference type="ARBA" id="ARBA00023002"/>
    </source>
</evidence>
<comment type="pathway">
    <text evidence="1 5">Amino-acid degradation; L-proline degradation into L-glutamate; L-glutamate from L-proline: step 2/2.</text>
</comment>
<dbReference type="InterPro" id="IPR015590">
    <property type="entry name" value="Aldehyde_DH_dom"/>
</dbReference>
<dbReference type="InterPro" id="IPR016160">
    <property type="entry name" value="Ald_DH_CS_CYS"/>
</dbReference>
<keyword evidence="5" id="KW-0805">Transcription regulation</keyword>
<dbReference type="EC" id="1.5.5.2" evidence="5"/>
<dbReference type="EMBL" id="JANIBL010000007">
    <property type="protein sequence ID" value="MCQ8116485.1"/>
    <property type="molecule type" value="Genomic_DNA"/>
</dbReference>
<dbReference type="InterPro" id="IPR016162">
    <property type="entry name" value="Ald_DH_N"/>
</dbReference>
<evidence type="ECO:0000256" key="1">
    <source>
        <dbReference type="ARBA" id="ARBA00004786"/>
    </source>
</evidence>
<dbReference type="InterPro" id="IPR029041">
    <property type="entry name" value="FAD-linked_oxidoreductase-like"/>
</dbReference>
<dbReference type="Gene3D" id="3.40.605.10">
    <property type="entry name" value="Aldehyde Dehydrogenase, Chain A, domain 1"/>
    <property type="match status" value="1"/>
</dbReference>
<comment type="catalytic activity">
    <reaction evidence="4 5">
        <text>L-glutamate 5-semialdehyde + NAD(+) + H2O = L-glutamate + NADH + 2 H(+)</text>
        <dbReference type="Rhea" id="RHEA:30235"/>
        <dbReference type="ChEBI" id="CHEBI:15377"/>
        <dbReference type="ChEBI" id="CHEBI:15378"/>
        <dbReference type="ChEBI" id="CHEBI:29985"/>
        <dbReference type="ChEBI" id="CHEBI:57540"/>
        <dbReference type="ChEBI" id="CHEBI:57945"/>
        <dbReference type="ChEBI" id="CHEBI:58066"/>
        <dbReference type="EC" id="1.2.1.88"/>
    </reaction>
</comment>
<comment type="caution">
    <text evidence="9">The sequence shown here is derived from an EMBL/GenBank/DDBJ whole genome shotgun (WGS) entry which is preliminary data.</text>
</comment>
<keyword evidence="3 5" id="KW-0520">NAD</keyword>
<dbReference type="InterPro" id="IPR025703">
    <property type="entry name" value="Bifunct_PutA"/>
</dbReference>
<sequence>MSHANRLAELRQRINQAFTQAEPQAIYGLIATLGDYDSQAIGACSQALIAAVRAEHKQPGIFDAFLHEYSLNSDEGIVLMSIAEALLRIPDSDTQNLFLHDKLADADWSSHWLHSESVAVNLASGGLWMSGKMEALIRQRVFAGLLSRLGEPLIRTAIKQAMQQMAEHFVIAEDITTAVEQAGRNPAYRYSFDMLGEAALTEDDAERYFAAYRHAIVTLAESANADLFANPGISIKLSALYPRYEPLQYRYAVPAISSKLLALAKQARAANISVTVDAEEAERLDMSLDIFAAVYNDTALTGWPGLGLAVQAYQKRALAVIDWLAALAETQQRSIPIRLVKGAYWDSEIKRAQENGWDDYPVFTRKAATDLSYLACARLILSRPEAFYPQFATHNAHSVAAICEFGKGHPGFEFQRLHGMGSALYDELLIINPAPKYRRSRAGGSPAAILDSRLHGNDESREFKGRVNKQKQTHCRIYAPVGSYRDLLPYLVRRLLENGANTSFINQIENPAISAATLSADPLIQLNNVESKPLAAPGDLFGKQRKNARGLNLSDPAVLQQLQEDLAAMAERTWQAAPIVAGQQMPGERQPIYSPHDQQHLAGELVCSSPSDIEQALRHASNAFEDWRLCPVEIRAGYLNKAADLLEQQRTELLALCSREGGRTLRDALAEVREAVDLCRYYAACAVEQFARPRRLPGPTGEENLLYQLGRGVFVCISPWNFPMAIFIGQIAAALVAGNTVIAKPALQTSLTAMACLRLLHRAGVPEQVLQFLPGDGAEIGRQLLSDKRVAGVAFTGSSATAQLINRQLANRNAAIASLIAETGGQNVMIADSSAHQEQLVADALHSAFNSAGQRCSALRVLFLPVETADSIIARLIGAMRLLRLGSPLDMATDIGPIIDRRALNALHRHVEILKREAKLLYQLPLPDGLANGCFFPPTLAEIPALSLLEHEVFGPILHIVRYQANELAKVVEAINTTGYGLTLGIHSRIDANMRYIRQHARVGNIYINRNMIGAVVGVQPFGGMGLSGTGPKAGGPNYLQRFANEQTLTTNLTAIGGNPWLLRK</sequence>
<dbReference type="InterPro" id="IPR016161">
    <property type="entry name" value="Ald_DH/histidinol_DH"/>
</dbReference>
<feature type="domain" description="Proline dehydrogenase" evidence="7">
    <location>
        <begin position="184"/>
        <end position="507"/>
    </location>
</feature>
<gene>
    <name evidence="9" type="primary">putA</name>
    <name evidence="9" type="ORF">NP589_03545</name>
</gene>
<comment type="similarity">
    <text evidence="5">In the C-terminal section; belongs to the aldehyde dehydrogenase family.</text>
</comment>
<keyword evidence="5" id="KW-0274">FAD</keyword>
<keyword evidence="5" id="KW-0804">Transcription</keyword>
<dbReference type="Gene3D" id="3.40.309.10">
    <property type="entry name" value="Aldehyde Dehydrogenase, Chain A, domain 2"/>
    <property type="match status" value="1"/>
</dbReference>
<comment type="catalytic activity">
    <reaction evidence="5">
        <text>L-proline + a quinone = (S)-1-pyrroline-5-carboxylate + a quinol + H(+)</text>
        <dbReference type="Rhea" id="RHEA:23784"/>
        <dbReference type="ChEBI" id="CHEBI:15378"/>
        <dbReference type="ChEBI" id="CHEBI:17388"/>
        <dbReference type="ChEBI" id="CHEBI:24646"/>
        <dbReference type="ChEBI" id="CHEBI:60039"/>
        <dbReference type="ChEBI" id="CHEBI:132124"/>
        <dbReference type="EC" id="1.5.5.2"/>
    </reaction>
</comment>
<keyword evidence="2 5" id="KW-0560">Oxidoreductase</keyword>
<comment type="similarity">
    <text evidence="5">In the N-terminal section; belongs to the proline dehydrogenase family.</text>
</comment>
<dbReference type="InterPro" id="IPR002872">
    <property type="entry name" value="Proline_DH_dom"/>
</dbReference>
<protein>
    <recommendedName>
        <fullName evidence="5">Bifunctional protein PutA</fullName>
    </recommendedName>
    <domain>
        <recommendedName>
            <fullName evidence="5">Proline dehydrogenase</fullName>
            <ecNumber evidence="5">1.5.5.2</ecNumber>
        </recommendedName>
        <alternativeName>
            <fullName evidence="5">Proline oxidase</fullName>
        </alternativeName>
    </domain>
    <domain>
        <recommendedName>
            <fullName evidence="5">Delta-1-pyrroline-5-carboxylate dehydrogenase</fullName>
            <shortName evidence="5">P5C dehydrogenase</shortName>
            <ecNumber evidence="5">1.2.1.88</ecNumber>
        </recommendedName>
        <alternativeName>
            <fullName evidence="5">L-glutamate gamma-semialdehyde dehydrogenase</fullName>
        </alternativeName>
    </domain>
</protein>
<reference evidence="9 10" key="1">
    <citation type="submission" date="2022-07" db="EMBL/GenBank/DDBJ databases">
        <title>Methylomonas rivi sp. nov., Methylomonas rosea sp. nov., Methylomonas aureus sp. nov. and Methylomonas subterranea sp. nov., four novel methanotrophs isolated from a freshwater creek and the deep terrestrial subsurface.</title>
        <authorList>
            <person name="Abin C."/>
            <person name="Sankaranarayanan K."/>
            <person name="Garner C."/>
            <person name="Sindelar R."/>
            <person name="Kotary K."/>
            <person name="Garner R."/>
            <person name="Barclay S."/>
            <person name="Lawson P."/>
            <person name="Krumholz L."/>
        </authorList>
    </citation>
    <scope>NUCLEOTIDE SEQUENCE [LARGE SCALE GENOMIC DNA]</scope>
    <source>
        <strain evidence="9 10">WSC-7</strain>
    </source>
</reference>
<accession>A0ABT1TNX9</accession>
<evidence type="ECO:0000256" key="4">
    <source>
        <dbReference type="ARBA" id="ARBA00048142"/>
    </source>
</evidence>
<dbReference type="GO" id="GO:0004657">
    <property type="term" value="F:proline dehydrogenase activity"/>
    <property type="evidence" value="ECO:0007669"/>
    <property type="project" value="UniProtKB-EC"/>
</dbReference>
<keyword evidence="5" id="KW-0285">Flavoprotein</keyword>
<keyword evidence="5" id="KW-0238">DNA-binding</keyword>
<dbReference type="InterPro" id="IPR005933">
    <property type="entry name" value="PutA_C"/>
</dbReference>
<feature type="domain" description="Proline dehydrogenase PutA" evidence="8">
    <location>
        <begin position="62"/>
        <end position="169"/>
    </location>
</feature>
<dbReference type="SUPFAM" id="SSF81935">
    <property type="entry name" value="N-terminal domain of bifunctional PutA protein"/>
    <property type="match status" value="1"/>
</dbReference>